<evidence type="ECO:0000256" key="3">
    <source>
        <dbReference type="HAMAP-Rule" id="MF_00385"/>
    </source>
</evidence>
<accession>R4PXD3</accession>
<feature type="compositionally biased region" description="Polar residues" evidence="4">
    <location>
        <begin position="128"/>
        <end position="137"/>
    </location>
</feature>
<keyword evidence="1 3" id="KW-0689">Ribosomal protein</keyword>
<evidence type="ECO:0000256" key="4">
    <source>
        <dbReference type="SAM" id="MobiDB-lite"/>
    </source>
</evidence>
<dbReference type="Gene3D" id="3.30.1320.10">
    <property type="match status" value="1"/>
</dbReference>
<proteinExistence type="inferred from homology"/>
<dbReference type="GO" id="GO:0006412">
    <property type="term" value="P:translation"/>
    <property type="evidence" value="ECO:0007669"/>
    <property type="project" value="UniProtKB-UniRule"/>
</dbReference>
<feature type="compositionally biased region" description="Basic and acidic residues" evidence="4">
    <location>
        <begin position="93"/>
        <end position="109"/>
    </location>
</feature>
<dbReference type="InterPro" id="IPR023803">
    <property type="entry name" value="Ribosomal_bS16_dom_sf"/>
</dbReference>
<dbReference type="GO" id="GO:0015935">
    <property type="term" value="C:small ribosomal subunit"/>
    <property type="evidence" value="ECO:0007669"/>
    <property type="project" value="TreeGrafter"/>
</dbReference>
<dbReference type="InterPro" id="IPR000307">
    <property type="entry name" value="Ribosomal_bS16"/>
</dbReference>
<dbReference type="HAMAP" id="MF_00385">
    <property type="entry name" value="Ribosomal_bS16"/>
    <property type="match status" value="1"/>
</dbReference>
<dbReference type="KEGG" id="saal:L336_0135"/>
<dbReference type="HOGENOM" id="CLU_100590_3_1_0"/>
<dbReference type="OrthoDB" id="9807878at2"/>
<reference evidence="5 6" key="1">
    <citation type="journal article" date="2013" name="Nat. Biotechnol.">
        <title>Genome sequences of rare, uncultured bacteria obtained by differential coverage binning of multiple metagenomes.</title>
        <authorList>
            <person name="Albertsen M."/>
            <person name="Hugenholtz P."/>
            <person name="Skarshewski A."/>
            <person name="Nielsen K.L."/>
            <person name="Tyson G.W."/>
            <person name="Nielsen P.H."/>
        </authorList>
    </citation>
    <scope>NUCLEOTIDE SEQUENCE [LARGE SCALE GENOMIC DNA]</scope>
    <source>
        <strain evidence="5">TM71</strain>
    </source>
</reference>
<dbReference type="SUPFAM" id="SSF54565">
    <property type="entry name" value="Ribosomal protein S16"/>
    <property type="match status" value="1"/>
</dbReference>
<dbReference type="Proteomes" id="UP000013893">
    <property type="component" value="Chromosome"/>
</dbReference>
<gene>
    <name evidence="3 5" type="primary">rpsP</name>
    <name evidence="5" type="ORF">L336_0135</name>
</gene>
<feature type="region of interest" description="Disordered" evidence="4">
    <location>
        <begin position="93"/>
        <end position="137"/>
    </location>
</feature>
<comment type="similarity">
    <text evidence="3">Belongs to the bacterial ribosomal protein bS16 family.</text>
</comment>
<dbReference type="RefSeq" id="WP_015641297.1">
    <property type="nucleotide sequence ID" value="NC_021219.1"/>
</dbReference>
<keyword evidence="2 3" id="KW-0687">Ribonucleoprotein</keyword>
<dbReference type="GO" id="GO:0005737">
    <property type="term" value="C:cytoplasm"/>
    <property type="evidence" value="ECO:0007669"/>
    <property type="project" value="UniProtKB-ARBA"/>
</dbReference>
<dbReference type="STRING" id="1332188.L336_0135"/>
<dbReference type="AlphaFoldDB" id="R4PXD3"/>
<evidence type="ECO:0000313" key="6">
    <source>
        <dbReference type="Proteomes" id="UP000013893"/>
    </source>
</evidence>
<dbReference type="Pfam" id="PF00886">
    <property type="entry name" value="Ribosomal_S16"/>
    <property type="match status" value="1"/>
</dbReference>
<keyword evidence="6" id="KW-1185">Reference proteome</keyword>
<evidence type="ECO:0000256" key="1">
    <source>
        <dbReference type="ARBA" id="ARBA00022980"/>
    </source>
</evidence>
<dbReference type="NCBIfam" id="TIGR00002">
    <property type="entry name" value="S16"/>
    <property type="match status" value="1"/>
</dbReference>
<evidence type="ECO:0000256" key="2">
    <source>
        <dbReference type="ARBA" id="ARBA00023274"/>
    </source>
</evidence>
<dbReference type="EMBL" id="CP005957">
    <property type="protein sequence ID" value="AGL61846.1"/>
    <property type="molecule type" value="Genomic_DNA"/>
</dbReference>
<organism evidence="5 6">
    <name type="scientific">Candidatus Saccharimonas aalborgensis</name>
    <dbReference type="NCBI Taxonomy" id="1332188"/>
    <lineage>
        <taxon>Bacteria</taxon>
        <taxon>Candidatus Saccharimonadota</taxon>
        <taxon>Candidatus Saccharimonadia</taxon>
        <taxon>Candidatus Saccharimonadales</taxon>
        <taxon>Candidatus Saccharimonadaceae</taxon>
        <taxon>Candidatus Saccharimonas</taxon>
    </lineage>
</organism>
<protein>
    <recommendedName>
        <fullName evidence="3">Small ribosomal subunit protein bS16</fullName>
    </recommendedName>
</protein>
<evidence type="ECO:0000313" key="5">
    <source>
        <dbReference type="EMBL" id="AGL61846.1"/>
    </source>
</evidence>
<feature type="compositionally biased region" description="Acidic residues" evidence="4">
    <location>
        <begin position="110"/>
        <end position="125"/>
    </location>
</feature>
<dbReference type="GO" id="GO:0003735">
    <property type="term" value="F:structural constituent of ribosome"/>
    <property type="evidence" value="ECO:0007669"/>
    <property type="project" value="InterPro"/>
</dbReference>
<sequence>MLAIRLQRLGRKAYPVYRLAVQEAQRHPSSGRVVAYVGTYNPHTKEVSIQTEAAQKYLDNGAQPTPRVVKLLKDAGVTLPKWVKEFDGSKAKSVKKADKLRKNQPKEEVTEVEQETPEVPADEVVADTTVSEEPTAE</sequence>
<dbReference type="PANTHER" id="PTHR12919">
    <property type="entry name" value="30S RIBOSOMAL PROTEIN S16"/>
    <property type="match status" value="1"/>
</dbReference>
<dbReference type="PANTHER" id="PTHR12919:SF20">
    <property type="entry name" value="SMALL RIBOSOMAL SUBUNIT PROTEIN BS16M"/>
    <property type="match status" value="1"/>
</dbReference>
<name>R4PXD3_9BACT</name>